<sequence length="445" mass="44797">MVVVLAMTVIICFLGLAIDVGHLRYERHRLQSATDAAALAAGLELRICGSVPNCPAMQAAATSAMTENGYTGSTLITNCSSTAGTALTLMVNSPSCALGAKDPNTGSNRYVEVVASETARTYFGQFVGFDYVKLSARAEATRNPGPNCIYALDPSGAQAIAVLVGIAVTSNCGIVDESSSSLAMTCIVGAFISAPKISVTGGTGNLLCGLSTKATKGVPVPTPADPLAYLPAPANANGACGTSTGSPYRGSSTAVNLLLAGTYVFNPGVYCGGISITAGVLMNVTFNPGVYILKQGPGLLGVTQGGLTITLSLLSNITGTGVTFYNTGPFGGYSITAPAAVGLSNVNLSAPTSGTYGGMLFMQDKGNTSSGTFVANLLQGSKLEGAFYLPNASVAYGVGAISSNYNILVAKDIAFNVAVASTFGNNYAALGIGSPLNGDAAVLVE</sequence>
<protein>
    <submittedName>
        <fullName evidence="2">Putative Tad-like Flp pilus-assembly</fullName>
    </submittedName>
</protein>
<gene>
    <name evidence="2" type="ORF">SAMN05421771_3411</name>
</gene>
<keyword evidence="3" id="KW-1185">Reference proteome</keyword>
<dbReference type="Pfam" id="PF13400">
    <property type="entry name" value="Tad"/>
    <property type="match status" value="1"/>
</dbReference>
<dbReference type="STRING" id="474950.SAMN05421771_3411"/>
<reference evidence="2 3" key="1">
    <citation type="submission" date="2016-10" db="EMBL/GenBank/DDBJ databases">
        <authorList>
            <person name="de Groot N.N."/>
        </authorList>
    </citation>
    <scope>NUCLEOTIDE SEQUENCE [LARGE SCALE GENOMIC DNA]</scope>
    <source>
        <strain evidence="2 3">DSM 21001</strain>
    </source>
</reference>
<dbReference type="InterPro" id="IPR028087">
    <property type="entry name" value="Tad_N"/>
</dbReference>
<evidence type="ECO:0000313" key="2">
    <source>
        <dbReference type="EMBL" id="SFS18285.1"/>
    </source>
</evidence>
<dbReference type="EMBL" id="FOZL01000001">
    <property type="protein sequence ID" value="SFS18285.1"/>
    <property type="molecule type" value="Genomic_DNA"/>
</dbReference>
<proteinExistence type="predicted"/>
<evidence type="ECO:0000313" key="3">
    <source>
        <dbReference type="Proteomes" id="UP000199024"/>
    </source>
</evidence>
<evidence type="ECO:0000259" key="1">
    <source>
        <dbReference type="Pfam" id="PF13400"/>
    </source>
</evidence>
<organism evidence="2 3">
    <name type="scientific">Granulicella pectinivorans</name>
    <dbReference type="NCBI Taxonomy" id="474950"/>
    <lineage>
        <taxon>Bacteria</taxon>
        <taxon>Pseudomonadati</taxon>
        <taxon>Acidobacteriota</taxon>
        <taxon>Terriglobia</taxon>
        <taxon>Terriglobales</taxon>
        <taxon>Acidobacteriaceae</taxon>
        <taxon>Granulicella</taxon>
    </lineage>
</organism>
<feature type="domain" description="Putative Flp pilus-assembly TadG-like N-terminal" evidence="1">
    <location>
        <begin position="2"/>
        <end position="42"/>
    </location>
</feature>
<dbReference type="Proteomes" id="UP000199024">
    <property type="component" value="Unassembled WGS sequence"/>
</dbReference>
<accession>A0A1I6MRE1</accession>
<dbReference type="AlphaFoldDB" id="A0A1I6MRE1"/>
<name>A0A1I6MRE1_9BACT</name>